<reference evidence="1" key="1">
    <citation type="submission" date="2014-08" db="EMBL/GenBank/DDBJ databases">
        <authorList>
            <person name="Senf B."/>
            <person name="Petzold A."/>
            <person name="Downie B.R."/>
            <person name="Koch P."/>
            <person name="Platzer M."/>
        </authorList>
    </citation>
    <scope>NUCLEOTIDE SEQUENCE [LARGE SCALE GENOMIC DNA]</scope>
    <source>
        <strain evidence="1">GRZ</strain>
    </source>
</reference>
<accession>A0A8C6KLV3</accession>
<evidence type="ECO:0000313" key="1">
    <source>
        <dbReference type="Ensembl" id="ENSNFUP00015007076.1"/>
    </source>
</evidence>
<sequence length="62" mass="7250">MEQCACVERELEKVLHRFVMYGHQSEERLDELLRSVCDIRGQLVAFGKTILKSCHLNDEETL</sequence>
<dbReference type="Proteomes" id="UP000694548">
    <property type="component" value="Chromosome sgr02"/>
</dbReference>
<dbReference type="Ensembl" id="ENSNFUT00015007440.1">
    <property type="protein sequence ID" value="ENSNFUP00015007076.1"/>
    <property type="gene ID" value="ENSNFUG00015003510.1"/>
</dbReference>
<dbReference type="AlphaFoldDB" id="A0A8C6KLV3"/>
<name>A0A8C6KLV3_NOTFU</name>
<keyword evidence="2" id="KW-1185">Reference proteome</keyword>
<organism evidence="1 2">
    <name type="scientific">Nothobranchius furzeri</name>
    <name type="common">Turquoise killifish</name>
    <dbReference type="NCBI Taxonomy" id="105023"/>
    <lineage>
        <taxon>Eukaryota</taxon>
        <taxon>Metazoa</taxon>
        <taxon>Chordata</taxon>
        <taxon>Craniata</taxon>
        <taxon>Vertebrata</taxon>
        <taxon>Euteleostomi</taxon>
        <taxon>Actinopterygii</taxon>
        <taxon>Neopterygii</taxon>
        <taxon>Teleostei</taxon>
        <taxon>Neoteleostei</taxon>
        <taxon>Acanthomorphata</taxon>
        <taxon>Ovalentaria</taxon>
        <taxon>Atherinomorphae</taxon>
        <taxon>Cyprinodontiformes</taxon>
        <taxon>Nothobranchiidae</taxon>
        <taxon>Nothobranchius</taxon>
    </lineage>
</organism>
<reference evidence="1" key="2">
    <citation type="submission" date="2025-08" db="UniProtKB">
        <authorList>
            <consortium name="Ensembl"/>
        </authorList>
    </citation>
    <scope>IDENTIFICATION</scope>
</reference>
<protein>
    <submittedName>
        <fullName evidence="1">Uncharacterized protein</fullName>
    </submittedName>
</protein>
<reference evidence="1" key="3">
    <citation type="submission" date="2025-09" db="UniProtKB">
        <authorList>
            <consortium name="Ensembl"/>
        </authorList>
    </citation>
    <scope>IDENTIFICATION</scope>
</reference>
<evidence type="ECO:0000313" key="2">
    <source>
        <dbReference type="Proteomes" id="UP000694548"/>
    </source>
</evidence>
<proteinExistence type="predicted"/>
<dbReference type="GeneTree" id="ENSGT01000000219327"/>